<dbReference type="GO" id="GO:0005886">
    <property type="term" value="C:plasma membrane"/>
    <property type="evidence" value="ECO:0007669"/>
    <property type="project" value="TreeGrafter"/>
</dbReference>
<comment type="similarity">
    <text evidence="2">Belongs to the BORG/CEP family.</text>
</comment>
<dbReference type="EMBL" id="SCEB01000106">
    <property type="protein sequence ID" value="RXN00957.1"/>
    <property type="molecule type" value="Genomic_DNA"/>
</dbReference>
<dbReference type="PROSITE" id="PS50108">
    <property type="entry name" value="CRIB"/>
    <property type="match status" value="1"/>
</dbReference>
<dbReference type="GO" id="GO:0031267">
    <property type="term" value="F:small GTPase binding"/>
    <property type="evidence" value="ECO:0007669"/>
    <property type="project" value="TreeGrafter"/>
</dbReference>
<evidence type="ECO:0000256" key="2">
    <source>
        <dbReference type="ARBA" id="ARBA00010770"/>
    </source>
</evidence>
<dbReference type="EMBL" id="SCEB01000106">
    <property type="protein sequence ID" value="RXN00956.1"/>
    <property type="molecule type" value="Genomic_DNA"/>
</dbReference>
<protein>
    <submittedName>
        <fullName evidence="6">Cdc42 effector protein 3</fullName>
    </submittedName>
</protein>
<dbReference type="SMART" id="SM00285">
    <property type="entry name" value="PBD"/>
    <property type="match status" value="1"/>
</dbReference>
<keyword evidence="7" id="KW-1185">Reference proteome</keyword>
<dbReference type="InterPro" id="IPR051296">
    <property type="entry name" value="Cdc42_Effector_BORG/CEP"/>
</dbReference>
<name>A0A662YY44_ACIRT</name>
<comment type="caution">
    <text evidence="6">The sequence shown here is derived from an EMBL/GenBank/DDBJ whole genome shotgun (WGS) entry which is preliminary data.</text>
</comment>
<evidence type="ECO:0000313" key="6">
    <source>
        <dbReference type="EMBL" id="RXN00957.1"/>
    </source>
</evidence>
<dbReference type="PANTHER" id="PTHR15344:SF3">
    <property type="entry name" value="CDC42 EFFECTOR PROTEIN 3"/>
    <property type="match status" value="1"/>
</dbReference>
<dbReference type="InterPro" id="IPR029273">
    <property type="entry name" value="Cdc42_effect-like"/>
</dbReference>
<sequence>MPAKTPIYLKATNSKKGKKCKLRDILSPDMISPPLGDFRHTIHIGKGGEQDAFGDMSFLQGKYDLLPGQEDPRSLQFIGHNEFSRANSASDDTFSETPSPVLKNAISLPAIGGSQALTLPLLSTVTFTPNTEPLLPFNPPEKLNERELPEKTKPFFSAVTFPPKPEPQTPRKQSSVSLAKSVEPELTERNKPVENGKIHAGDNGYKWSAPHYSNGNGKVNNSTTLSGHYTDWLKIKTVEDNLLNDCQFEFTKEKSASEKSISNITGSLLSLELDLGPSILDEVLNVMDNK</sequence>
<gene>
    <name evidence="5" type="ORF">EOD39_8306</name>
    <name evidence="6" type="ORF">EOD39_8307</name>
</gene>
<evidence type="ECO:0000256" key="3">
    <source>
        <dbReference type="SAM" id="MobiDB-lite"/>
    </source>
</evidence>
<accession>A0A662YY44</accession>
<feature type="domain" description="CRIB" evidence="4">
    <location>
        <begin position="31"/>
        <end position="45"/>
    </location>
</feature>
<comment type="subcellular location">
    <subcellularLocation>
        <location evidence="1">Endomembrane system</location>
        <topology evidence="1">Peripheral membrane protein</topology>
    </subcellularLocation>
</comment>
<dbReference type="GO" id="GO:0031274">
    <property type="term" value="P:positive regulation of pseudopodium assembly"/>
    <property type="evidence" value="ECO:0007669"/>
    <property type="project" value="TreeGrafter"/>
</dbReference>
<evidence type="ECO:0000313" key="7">
    <source>
        <dbReference type="Proteomes" id="UP000289886"/>
    </source>
</evidence>
<dbReference type="GO" id="GO:0005856">
    <property type="term" value="C:cytoskeleton"/>
    <property type="evidence" value="ECO:0007669"/>
    <property type="project" value="TreeGrafter"/>
</dbReference>
<dbReference type="GO" id="GO:0007266">
    <property type="term" value="P:Rho protein signal transduction"/>
    <property type="evidence" value="ECO:0007669"/>
    <property type="project" value="TreeGrafter"/>
</dbReference>
<dbReference type="Pfam" id="PF00786">
    <property type="entry name" value="PBD"/>
    <property type="match status" value="1"/>
</dbReference>
<proteinExistence type="inferred from homology"/>
<evidence type="ECO:0000259" key="4">
    <source>
        <dbReference type="PROSITE" id="PS50108"/>
    </source>
</evidence>
<dbReference type="GO" id="GO:0005737">
    <property type="term" value="C:cytoplasm"/>
    <property type="evidence" value="ECO:0007669"/>
    <property type="project" value="TreeGrafter"/>
</dbReference>
<dbReference type="Pfam" id="PF14957">
    <property type="entry name" value="BORG_CEP"/>
    <property type="match status" value="1"/>
</dbReference>
<dbReference type="GO" id="GO:0012505">
    <property type="term" value="C:endomembrane system"/>
    <property type="evidence" value="ECO:0007669"/>
    <property type="project" value="UniProtKB-SubCell"/>
</dbReference>
<reference evidence="6 7" key="1">
    <citation type="submission" date="2019-01" db="EMBL/GenBank/DDBJ databases">
        <title>Draft Genome and Complete Hox-Cluster Characterization of the Sterlet Sturgeon (Acipenser ruthenus).</title>
        <authorList>
            <person name="Wei Q."/>
        </authorList>
    </citation>
    <scope>NUCLEOTIDE SEQUENCE [LARGE SCALE GENOMIC DNA]</scope>
    <source>
        <strain evidence="6">WHYD16114868_AA</strain>
        <tissue evidence="6">Blood</tissue>
    </source>
</reference>
<feature type="compositionally biased region" description="Basic and acidic residues" evidence="3">
    <location>
        <begin position="182"/>
        <end position="200"/>
    </location>
</feature>
<dbReference type="InterPro" id="IPR000095">
    <property type="entry name" value="CRIB_dom"/>
</dbReference>
<evidence type="ECO:0000313" key="5">
    <source>
        <dbReference type="EMBL" id="RXN00956.1"/>
    </source>
</evidence>
<organism evidence="6 7">
    <name type="scientific">Acipenser ruthenus</name>
    <name type="common">Sterlet sturgeon</name>
    <dbReference type="NCBI Taxonomy" id="7906"/>
    <lineage>
        <taxon>Eukaryota</taxon>
        <taxon>Metazoa</taxon>
        <taxon>Chordata</taxon>
        <taxon>Craniata</taxon>
        <taxon>Vertebrata</taxon>
        <taxon>Euteleostomi</taxon>
        <taxon>Actinopterygii</taxon>
        <taxon>Chondrostei</taxon>
        <taxon>Acipenseriformes</taxon>
        <taxon>Acipenseridae</taxon>
        <taxon>Acipenser</taxon>
    </lineage>
</organism>
<dbReference type="GO" id="GO:0030838">
    <property type="term" value="P:positive regulation of actin filament polymerization"/>
    <property type="evidence" value="ECO:0007669"/>
    <property type="project" value="TreeGrafter"/>
</dbReference>
<dbReference type="Proteomes" id="UP000289886">
    <property type="component" value="Unassembled WGS sequence"/>
</dbReference>
<dbReference type="GO" id="GO:0008360">
    <property type="term" value="P:regulation of cell shape"/>
    <property type="evidence" value="ECO:0007669"/>
    <property type="project" value="TreeGrafter"/>
</dbReference>
<dbReference type="AlphaFoldDB" id="A0A662YY44"/>
<dbReference type="PANTHER" id="PTHR15344">
    <property type="entry name" value="CDC42 EFFECTOR PROTEIN BORG"/>
    <property type="match status" value="1"/>
</dbReference>
<evidence type="ECO:0000256" key="1">
    <source>
        <dbReference type="ARBA" id="ARBA00004184"/>
    </source>
</evidence>
<feature type="region of interest" description="Disordered" evidence="3">
    <location>
        <begin position="160"/>
        <end position="202"/>
    </location>
</feature>